<dbReference type="AlphaFoldDB" id="A0A378TSM0"/>
<dbReference type="Proteomes" id="UP000254437">
    <property type="component" value="Unassembled WGS sequence"/>
</dbReference>
<gene>
    <name evidence="2" type="ORF">NCTC10359_02164</name>
</gene>
<sequence length="193" mass="22867">MDWSGFFSSFFGVLGAIPILGFLEKFSLQERQAKNNILQEGYKIFFSSKMNAYMELVHLRYKYSIISLENQSRPDDFLDRLNLKKFSVIFQIKSHIQENRIYLSKDLVDIFDKWYSLIMPIYQEVDNVIYSEFDRISQEAECLDEKVCDLANIELADSFMEEISKNPKIEEYWNILLGKIDVDFIALKNKYDL</sequence>
<keyword evidence="1" id="KW-1133">Transmembrane helix</keyword>
<name>A0A378TSM0_MORLA</name>
<keyword evidence="1" id="KW-0472">Membrane</keyword>
<organism evidence="2 3">
    <name type="scientific">Moraxella lacunata</name>
    <dbReference type="NCBI Taxonomy" id="477"/>
    <lineage>
        <taxon>Bacteria</taxon>
        <taxon>Pseudomonadati</taxon>
        <taxon>Pseudomonadota</taxon>
        <taxon>Gammaproteobacteria</taxon>
        <taxon>Moraxellales</taxon>
        <taxon>Moraxellaceae</taxon>
        <taxon>Moraxella</taxon>
    </lineage>
</organism>
<evidence type="ECO:0000256" key="1">
    <source>
        <dbReference type="SAM" id="Phobius"/>
    </source>
</evidence>
<dbReference type="EMBL" id="UGQU01000003">
    <property type="protein sequence ID" value="STZ63727.1"/>
    <property type="molecule type" value="Genomic_DNA"/>
</dbReference>
<accession>A0A378TSM0</accession>
<evidence type="ECO:0000313" key="3">
    <source>
        <dbReference type="Proteomes" id="UP000254437"/>
    </source>
</evidence>
<evidence type="ECO:0000313" key="2">
    <source>
        <dbReference type="EMBL" id="STZ63727.1"/>
    </source>
</evidence>
<keyword evidence="1" id="KW-0812">Transmembrane</keyword>
<reference evidence="2 3" key="1">
    <citation type="submission" date="2018-06" db="EMBL/GenBank/DDBJ databases">
        <authorList>
            <consortium name="Pathogen Informatics"/>
            <person name="Doyle S."/>
        </authorList>
    </citation>
    <scope>NUCLEOTIDE SEQUENCE [LARGE SCALE GENOMIC DNA]</scope>
    <source>
        <strain evidence="2 3">NCTC10359</strain>
    </source>
</reference>
<dbReference type="RefSeq" id="WP_115008030.1">
    <property type="nucleotide sequence ID" value="NZ_UGQU01000003.1"/>
</dbReference>
<evidence type="ECO:0008006" key="4">
    <source>
        <dbReference type="Google" id="ProtNLM"/>
    </source>
</evidence>
<feature type="transmembrane region" description="Helical" evidence="1">
    <location>
        <begin position="6"/>
        <end position="23"/>
    </location>
</feature>
<proteinExistence type="predicted"/>
<protein>
    <recommendedName>
        <fullName evidence="4">DUF4760 domain-containing protein</fullName>
    </recommendedName>
</protein>